<proteinExistence type="predicted"/>
<reference evidence="1" key="1">
    <citation type="journal article" date="2013" name="Genetics">
        <title>The draft genome and transcriptome of Panagrellus redivivus are shaped by the harsh demands of a free-living lifestyle.</title>
        <authorList>
            <person name="Srinivasan J."/>
            <person name="Dillman A.R."/>
            <person name="Macchietto M.G."/>
            <person name="Heikkinen L."/>
            <person name="Lakso M."/>
            <person name="Fracchia K.M."/>
            <person name="Antoshechkin I."/>
            <person name="Mortazavi A."/>
            <person name="Wong G."/>
            <person name="Sternberg P.W."/>
        </authorList>
    </citation>
    <scope>NUCLEOTIDE SEQUENCE [LARGE SCALE GENOMIC DNA]</scope>
    <source>
        <strain evidence="1">MT8872</strain>
    </source>
</reference>
<name>A0A7E4VCB6_PANRE</name>
<dbReference type="AlphaFoldDB" id="A0A7E4VCB6"/>
<sequence>MAPFSPHAETIVHSRPAESSSVHLFPLVRGGRLHSLLTSARMSYLLINEDGTAQYLNDAAAPMDPRLSDNDNDNDDDDFEQLYVEARESSSPGSDYVQVECKADSDSSPNSTTQIRFEESYAELTDEYPSSYIAVSSDDEKLVAEYDVIANHYCDDSQYRNQYLTTKLQSAYENILSKDINNNETVIGYISVLIGQVTQELAKTNSYSVLYSDELTDALMRYDIFLKMLDETDISEEVQIYAKGRYYQCIGDVMSARFAARDHNEENRWVLINYAMCAYSVAMNYLKNLTIKRGIIDAYLKVVRCEIKICLDYALSYYDMIDGVKESLSDKTFGSELSVELYAKLEDEEDECLVSESFLATNDEDVYGSENLDEHFNFSTDFVDYAAEIWNLRDTHNFLDHLLFIIGYSKPYNYDFVPTFFPNLKPGPLPSTELSVIETFLVIVSMAIEFCQVPCNQFGYDYLYRKRMELPEIEHHSTGDSDAERAIILPVSRHERHGHVKTLIWKALLEIGQDPEELQPSEIYSSKRMLSEMIKKIKTEIHVTEALHNGYIVSERFHLMLNWYHDRESLDRESKILLNSHLKYLRRRLPFKPSRDAIREASKTGDILTQKFPDLHLEWLFYPIGSSCECVHVPNVYELIDYINIFAYERGSAKYKELTAKLSPSFQAVMAEKELKANEVPGKPFSDEFLAKSKALEEECNALKREIGYSIPEHLSWDRIREVAQSSGQKLGHTKYQAAYKALSMEMRELTLFYRAETARNMKPQPPLVVPDLPHHIELRKTCALFCEVLENHGKWMCEKIRSIRRREEESRIRLYSIIYAPDFPYTELLDVAKFAQDPLNIPPPDHLEATLKMSWRE</sequence>
<dbReference type="Proteomes" id="UP000492821">
    <property type="component" value="Unassembled WGS sequence"/>
</dbReference>
<organism evidence="1 2">
    <name type="scientific">Panagrellus redivivus</name>
    <name type="common">Microworm</name>
    <dbReference type="NCBI Taxonomy" id="6233"/>
    <lineage>
        <taxon>Eukaryota</taxon>
        <taxon>Metazoa</taxon>
        <taxon>Ecdysozoa</taxon>
        <taxon>Nematoda</taxon>
        <taxon>Chromadorea</taxon>
        <taxon>Rhabditida</taxon>
        <taxon>Tylenchina</taxon>
        <taxon>Panagrolaimomorpha</taxon>
        <taxon>Panagrolaimoidea</taxon>
        <taxon>Panagrolaimidae</taxon>
        <taxon>Panagrellus</taxon>
    </lineage>
</organism>
<accession>A0A7E4VCB6</accession>
<keyword evidence="1" id="KW-1185">Reference proteome</keyword>
<protein>
    <submittedName>
        <fullName evidence="2">TPR_REGION domain-containing protein</fullName>
    </submittedName>
</protein>
<evidence type="ECO:0000313" key="2">
    <source>
        <dbReference type="WBParaSite" id="Pan_g19256.t1"/>
    </source>
</evidence>
<dbReference type="WBParaSite" id="Pan_g19256.t1">
    <property type="protein sequence ID" value="Pan_g19256.t1"/>
    <property type="gene ID" value="Pan_g19256"/>
</dbReference>
<evidence type="ECO:0000313" key="1">
    <source>
        <dbReference type="Proteomes" id="UP000492821"/>
    </source>
</evidence>
<reference evidence="2" key="2">
    <citation type="submission" date="2020-10" db="UniProtKB">
        <authorList>
            <consortium name="WormBaseParasite"/>
        </authorList>
    </citation>
    <scope>IDENTIFICATION</scope>
</reference>